<dbReference type="Proteomes" id="UP000760860">
    <property type="component" value="Unassembled WGS sequence"/>
</dbReference>
<evidence type="ECO:0000313" key="2">
    <source>
        <dbReference type="EMBL" id="KAG3221062.1"/>
    </source>
</evidence>
<evidence type="ECO:0000313" key="3">
    <source>
        <dbReference type="Proteomes" id="UP000760860"/>
    </source>
</evidence>
<comment type="caution">
    <text evidence="2">The sequence shown here is derived from an EMBL/GenBank/DDBJ whole genome shotgun (WGS) entry which is preliminary data.</text>
</comment>
<accession>A0A8T1IDA1</accession>
<dbReference type="EMBL" id="RCMV01000235">
    <property type="protein sequence ID" value="KAG3221062.1"/>
    <property type="molecule type" value="Genomic_DNA"/>
</dbReference>
<dbReference type="VEuPathDB" id="FungiDB:PC110_g16615"/>
<evidence type="ECO:0000313" key="1">
    <source>
        <dbReference type="EMBL" id="KAG2913940.1"/>
    </source>
</evidence>
<dbReference type="EMBL" id="RCMI01000381">
    <property type="protein sequence ID" value="KAG2913940.1"/>
    <property type="molecule type" value="Genomic_DNA"/>
</dbReference>
<reference evidence="2" key="1">
    <citation type="submission" date="2018-05" db="EMBL/GenBank/DDBJ databases">
        <title>Effector identification in a new, highly contiguous assembly of the strawberry crown rot pathogen Phytophthora cactorum.</title>
        <authorList>
            <person name="Armitage A.D."/>
            <person name="Nellist C.F."/>
            <person name="Bates H."/>
            <person name="Vickerstaff R.J."/>
            <person name="Harrison R.J."/>
        </authorList>
    </citation>
    <scope>NUCLEOTIDE SEQUENCE</scope>
    <source>
        <strain evidence="1">4032</strain>
        <strain evidence="2">P421</strain>
    </source>
</reference>
<dbReference type="AlphaFoldDB" id="A0A8T1IDA1"/>
<sequence length="101" mass="10717">MSAFWTAENGEGDSAVTVDMIPIKIITRPLTINVLKDGKAVGDSSLVTMTMNASASLENLLIQVNGGDGHGFISNSSEPFSRNREQDSTLASIQSFTGLIK</sequence>
<protein>
    <submittedName>
        <fullName evidence="2">Uncharacterized protein</fullName>
    </submittedName>
</protein>
<gene>
    <name evidence="1" type="ORF">PC115_g11837</name>
    <name evidence="2" type="ORF">PC129_g8200</name>
</gene>
<name>A0A8T1IDA1_9STRA</name>
<dbReference type="Proteomes" id="UP000774804">
    <property type="component" value="Unassembled WGS sequence"/>
</dbReference>
<organism evidence="2 3">
    <name type="scientific">Phytophthora cactorum</name>
    <dbReference type="NCBI Taxonomy" id="29920"/>
    <lineage>
        <taxon>Eukaryota</taxon>
        <taxon>Sar</taxon>
        <taxon>Stramenopiles</taxon>
        <taxon>Oomycota</taxon>
        <taxon>Peronosporomycetes</taxon>
        <taxon>Peronosporales</taxon>
        <taxon>Peronosporaceae</taxon>
        <taxon>Phytophthora</taxon>
    </lineage>
</organism>
<proteinExistence type="predicted"/>